<dbReference type="OrthoDB" id="455197at2"/>
<protein>
    <submittedName>
        <fullName evidence="2">DUF3172 domain-containing protein</fullName>
    </submittedName>
</protein>
<dbReference type="RefSeq" id="WP_124144427.1">
    <property type="nucleotide sequence ID" value="NZ_CAWOKI010000018.1"/>
</dbReference>
<feature type="transmembrane region" description="Helical" evidence="1">
    <location>
        <begin position="14"/>
        <end position="36"/>
    </location>
</feature>
<keyword evidence="1" id="KW-0812">Transmembrane</keyword>
<keyword evidence="3" id="KW-1185">Reference proteome</keyword>
<organism evidence="2 3">
    <name type="scientific">Okeania hirsuta</name>
    <dbReference type="NCBI Taxonomy" id="1458930"/>
    <lineage>
        <taxon>Bacteria</taxon>
        <taxon>Bacillati</taxon>
        <taxon>Cyanobacteriota</taxon>
        <taxon>Cyanophyceae</taxon>
        <taxon>Oscillatoriophycideae</taxon>
        <taxon>Oscillatoriales</taxon>
        <taxon>Microcoleaceae</taxon>
        <taxon>Okeania</taxon>
    </lineage>
</organism>
<name>A0A3N6QQD2_9CYAN</name>
<keyword evidence="1" id="KW-0472">Membrane</keyword>
<proteinExistence type="predicted"/>
<accession>A0A3N6QQD2</accession>
<comment type="caution">
    <text evidence="2">The sequence shown here is derived from an EMBL/GenBank/DDBJ whole genome shotgun (WGS) entry which is preliminary data.</text>
</comment>
<evidence type="ECO:0000313" key="2">
    <source>
        <dbReference type="EMBL" id="RQH49130.1"/>
    </source>
</evidence>
<dbReference type="EMBL" id="RCBY01000026">
    <property type="protein sequence ID" value="RQH49130.1"/>
    <property type="molecule type" value="Genomic_DNA"/>
</dbReference>
<sequence>MKRRPQTTTQPSRFNYATIAILGGVFVLGIGIGIAFSSTANFTPQNVASREFIDRSVPNPELCVQFGASAMVMNMRVFLTLNPFNVYVSQPNIKPGCVIRRNNWSILEKRNLVNNEQVRDCKNRMNTFGYTGNINDDPEINCIYQNDSAQNLFLPGQLGPGGNAPENNF</sequence>
<evidence type="ECO:0000313" key="3">
    <source>
        <dbReference type="Proteomes" id="UP000269154"/>
    </source>
</evidence>
<gene>
    <name evidence="2" type="ORF">D5R40_07050</name>
</gene>
<reference evidence="2 3" key="1">
    <citation type="journal article" date="2018" name="ACS Chem. Biol.">
        <title>Ketoreductase domain dysfunction expands chemodiversity: malyngamide biosynthesis in the cyanobacterium Okeania hirsuta.</title>
        <authorList>
            <person name="Moss N.A."/>
            <person name="Leao T."/>
            <person name="Rankin M."/>
            <person name="McCullough T.M."/>
            <person name="Qu P."/>
            <person name="Korobeynikov A."/>
            <person name="Smith J.L."/>
            <person name="Gerwick L."/>
            <person name="Gerwick W.H."/>
        </authorList>
    </citation>
    <scope>NUCLEOTIDE SEQUENCE [LARGE SCALE GENOMIC DNA]</scope>
    <source>
        <strain evidence="2 3">PAB10Feb10-1</strain>
    </source>
</reference>
<dbReference type="InterPro" id="IPR021511">
    <property type="entry name" value="DUF3172"/>
</dbReference>
<evidence type="ECO:0000256" key="1">
    <source>
        <dbReference type="SAM" id="Phobius"/>
    </source>
</evidence>
<keyword evidence="1" id="KW-1133">Transmembrane helix</keyword>
<dbReference type="AlphaFoldDB" id="A0A3N6QQD2"/>
<dbReference type="Pfam" id="PF11371">
    <property type="entry name" value="DUF3172"/>
    <property type="match status" value="1"/>
</dbReference>
<dbReference type="Proteomes" id="UP000269154">
    <property type="component" value="Unassembled WGS sequence"/>
</dbReference>